<keyword evidence="9" id="KW-0479">Metal-binding</keyword>
<feature type="binding site" evidence="9">
    <location>
        <position position="354"/>
    </location>
    <ligand>
        <name>Mg(2+)</name>
        <dbReference type="ChEBI" id="CHEBI:18420"/>
        <label>2</label>
    </ligand>
</feature>
<evidence type="ECO:0000259" key="10">
    <source>
        <dbReference type="PROSITE" id="PS50522"/>
    </source>
</evidence>
<keyword evidence="4" id="KW-0548">Nucleotidyltransferase</keyword>
<comment type="cofactor">
    <cofactor evidence="9">
        <name>Mg(2+)</name>
        <dbReference type="ChEBI" id="CHEBI:18420"/>
    </cofactor>
    <text evidence="9">Binds 2 Mg(2+) per subunit.</text>
</comment>
<evidence type="ECO:0000256" key="9">
    <source>
        <dbReference type="PIRSR" id="PIRSR605093-1"/>
    </source>
</evidence>
<dbReference type="SUPFAM" id="SSF56672">
    <property type="entry name" value="DNA/RNA polymerases"/>
    <property type="match status" value="1"/>
</dbReference>
<dbReference type="EC" id="2.7.7.48" evidence="1"/>
<dbReference type="EMBL" id="MN034594">
    <property type="protein sequence ID" value="QDH89093.1"/>
    <property type="molecule type" value="Genomic_RNA"/>
</dbReference>
<evidence type="ECO:0000256" key="8">
    <source>
        <dbReference type="ARBA" id="ARBA00048744"/>
    </source>
</evidence>
<keyword evidence="9" id="KW-0460">Magnesium</keyword>
<dbReference type="GO" id="GO:0039694">
    <property type="term" value="P:viral RNA genome replication"/>
    <property type="evidence" value="ECO:0007669"/>
    <property type="project" value="InterPro"/>
</dbReference>
<keyword evidence="2 11" id="KW-0696">RNA-directed RNA polymerase</keyword>
<reference evidence="11" key="1">
    <citation type="submission" date="2019-05" db="EMBL/GenBank/DDBJ databases">
        <title>Metatranscriptomic reconstruction reveals RNA viruses with the potential to shape carbon cycling in soil.</title>
        <authorList>
            <person name="Starr E.P."/>
            <person name="Nuccio E."/>
            <person name="Pett-Ridge J."/>
            <person name="Banfield J.F."/>
            <person name="Firestone M.K."/>
        </authorList>
    </citation>
    <scope>NUCLEOTIDE SEQUENCE</scope>
    <source>
        <strain evidence="11">H2_Bulk_34_326</strain>
    </source>
</reference>
<keyword evidence="3" id="KW-0808">Transferase</keyword>
<name>A0A514D636_9VIRU</name>
<comment type="catalytic activity">
    <reaction evidence="8">
        <text>RNA(n) + a ribonucleoside 5'-triphosphate = RNA(n+1) + diphosphate</text>
        <dbReference type="Rhea" id="RHEA:21248"/>
        <dbReference type="Rhea" id="RHEA-COMP:14527"/>
        <dbReference type="Rhea" id="RHEA-COMP:17342"/>
        <dbReference type="ChEBI" id="CHEBI:33019"/>
        <dbReference type="ChEBI" id="CHEBI:61557"/>
        <dbReference type="ChEBI" id="CHEBI:140395"/>
        <dbReference type="EC" id="2.7.7.48"/>
    </reaction>
</comment>
<feature type="domain" description="RdRp catalytic" evidence="10">
    <location>
        <begin position="253"/>
        <end position="386"/>
    </location>
</feature>
<feature type="binding site" evidence="9">
    <location>
        <position position="355"/>
    </location>
    <ligand>
        <name>Mg(2+)</name>
        <dbReference type="ChEBI" id="CHEBI:18420"/>
        <label>2</label>
    </ligand>
</feature>
<gene>
    <name evidence="11" type="ORF">H2Bulk34326_000002</name>
</gene>
<sequence length="563" mass="62361">MPTKKASSFSPSPVFIETLNSLGRLGPRCSRLYASGRHRDLVATVVSPKGYTDSREFAADYAAQNLLKKLPFLNTGIDTAKVAYEKFFRSEDACHTTNIRLYHLMRYDSIAYNIFNDARNIVRGILGRFDWDMTLPYLAHGPGAAIGVRRVQGHPVNKFGLLRPTATGECATVDACFTKYACLWDKLRRDNGVDLKVVAGSRITTVPKDARSDRVIAIEPLLNMFYQKGIGGLMRSRLNKAGCDLNNQTVNQGKALLGSLDGSWATIDLASASDSVSVALVELLLPDDWLLAMKSVRSNFTSTPYEVGLHCLHKFSSMGNGFTFELESLIFLALGRALIRSMGGKDREISVYGDDIAVISRYAVPLLKILNVAGFDANHEKTFIDGPFRESCGKHFFLGHDVTPLYVKGDIDGPERTLWYANSLRRLAHRFLGIGWGCDSRFLGQYRSLISSLSTSVSKLSIPEGYGDGGVVRDFDEVSPSPRASRGMVEGFVTSHLVRKYRNRPLFGWPALLYTLHSLEKRDAPPAIGSRGERGIPMPRYSLKVVRLQVPQWASLGPWVSAF</sequence>
<protein>
    <recommendedName>
        <fullName evidence="1">RNA-directed RNA polymerase</fullName>
        <ecNumber evidence="1">2.7.7.48</ecNumber>
    </recommendedName>
    <alternativeName>
        <fullName evidence="7">RNA replicase beta chain</fullName>
    </alternativeName>
</protein>
<organism evidence="11">
    <name type="scientific">Leviviridae sp</name>
    <dbReference type="NCBI Taxonomy" id="2027243"/>
    <lineage>
        <taxon>Viruses</taxon>
        <taxon>Riboviria</taxon>
        <taxon>Orthornavirae</taxon>
        <taxon>Lenarviricota</taxon>
        <taxon>Leviviricetes</taxon>
        <taxon>Norzivirales</taxon>
        <taxon>Fiersviridae</taxon>
    </lineage>
</organism>
<accession>A0A514D636</accession>
<evidence type="ECO:0000256" key="4">
    <source>
        <dbReference type="ARBA" id="ARBA00022695"/>
    </source>
</evidence>
<dbReference type="InterPro" id="IPR043502">
    <property type="entry name" value="DNA/RNA_pol_sf"/>
</dbReference>
<dbReference type="InterPro" id="IPR007096">
    <property type="entry name" value="RNA-dir_Rpol_cat_phage"/>
</dbReference>
<evidence type="ECO:0000313" key="11">
    <source>
        <dbReference type="EMBL" id="QDH89093.1"/>
    </source>
</evidence>
<dbReference type="InterPro" id="IPR005093">
    <property type="entry name" value="RNArep_beta"/>
</dbReference>
<proteinExistence type="predicted"/>
<dbReference type="GO" id="GO:0000166">
    <property type="term" value="F:nucleotide binding"/>
    <property type="evidence" value="ECO:0007669"/>
    <property type="project" value="UniProtKB-KW"/>
</dbReference>
<evidence type="ECO:0000256" key="6">
    <source>
        <dbReference type="ARBA" id="ARBA00022953"/>
    </source>
</evidence>
<dbReference type="GO" id="GO:0003968">
    <property type="term" value="F:RNA-directed RNA polymerase activity"/>
    <property type="evidence" value="ECO:0007669"/>
    <property type="project" value="UniProtKB-KW"/>
</dbReference>
<feature type="binding site" evidence="9">
    <location>
        <position position="268"/>
    </location>
    <ligand>
        <name>Mg(2+)</name>
        <dbReference type="ChEBI" id="CHEBI:18420"/>
        <label>2</label>
    </ligand>
</feature>
<evidence type="ECO:0000256" key="3">
    <source>
        <dbReference type="ARBA" id="ARBA00022679"/>
    </source>
</evidence>
<evidence type="ECO:0000256" key="5">
    <source>
        <dbReference type="ARBA" id="ARBA00022741"/>
    </source>
</evidence>
<evidence type="ECO:0000256" key="2">
    <source>
        <dbReference type="ARBA" id="ARBA00022484"/>
    </source>
</evidence>
<evidence type="ECO:0000256" key="1">
    <source>
        <dbReference type="ARBA" id="ARBA00012494"/>
    </source>
</evidence>
<dbReference type="PROSITE" id="PS50522">
    <property type="entry name" value="RDRP_PHAGE"/>
    <property type="match status" value="1"/>
</dbReference>
<keyword evidence="5" id="KW-0547">Nucleotide-binding</keyword>
<dbReference type="GO" id="GO:0046872">
    <property type="term" value="F:metal ion binding"/>
    <property type="evidence" value="ECO:0007669"/>
    <property type="project" value="UniProtKB-KW"/>
</dbReference>
<dbReference type="Pfam" id="PF03431">
    <property type="entry name" value="RNA_replicase_B"/>
    <property type="match status" value="1"/>
</dbReference>
<keyword evidence="6" id="KW-0693">Viral RNA replication</keyword>
<evidence type="ECO:0000256" key="7">
    <source>
        <dbReference type="ARBA" id="ARBA00030248"/>
    </source>
</evidence>